<evidence type="ECO:0000313" key="1">
    <source>
        <dbReference type="EMBL" id="SIR90530.1"/>
    </source>
</evidence>
<dbReference type="AlphaFoldDB" id="A0A1N7ER47"/>
<sequence length="93" mass="10150">MGRKVDLLPFIETFGAKVLPAGGTAHRDLQPQEAARFTDRPTLDSVREALALSPVRFPRRLRTSKLAAHLGHDIVGSADHRPFWHASGATING</sequence>
<organism evidence="1 2">
    <name type="scientific">Microbispora rosea</name>
    <dbReference type="NCBI Taxonomy" id="58117"/>
    <lineage>
        <taxon>Bacteria</taxon>
        <taxon>Bacillati</taxon>
        <taxon>Actinomycetota</taxon>
        <taxon>Actinomycetes</taxon>
        <taxon>Streptosporangiales</taxon>
        <taxon>Streptosporangiaceae</taxon>
        <taxon>Microbispora</taxon>
    </lineage>
</organism>
<dbReference type="RefSeq" id="WP_076438323.1">
    <property type="nucleotide sequence ID" value="NZ_FTNI01000019.1"/>
</dbReference>
<gene>
    <name evidence="1" type="ORF">SAMN05421833_11938</name>
</gene>
<proteinExistence type="predicted"/>
<evidence type="ECO:0000313" key="2">
    <source>
        <dbReference type="Proteomes" id="UP000186096"/>
    </source>
</evidence>
<reference evidence="2" key="1">
    <citation type="submission" date="2017-01" db="EMBL/GenBank/DDBJ databases">
        <authorList>
            <person name="Varghese N."/>
            <person name="Submissions S."/>
        </authorList>
    </citation>
    <scope>NUCLEOTIDE SEQUENCE [LARGE SCALE GENOMIC DNA]</scope>
    <source>
        <strain evidence="2">ATCC 12950</strain>
    </source>
</reference>
<name>A0A1N7ER47_9ACTN</name>
<dbReference type="EMBL" id="FTNI01000019">
    <property type="protein sequence ID" value="SIR90530.1"/>
    <property type="molecule type" value="Genomic_DNA"/>
</dbReference>
<keyword evidence="2" id="KW-1185">Reference proteome</keyword>
<dbReference type="Proteomes" id="UP000186096">
    <property type="component" value="Unassembled WGS sequence"/>
</dbReference>
<accession>A0A1N7ER47</accession>
<protein>
    <submittedName>
        <fullName evidence="1">Uncharacterized protein</fullName>
    </submittedName>
</protein>